<protein>
    <submittedName>
        <fullName evidence="2">Uncharacterized protein</fullName>
    </submittedName>
</protein>
<keyword evidence="3" id="KW-1185">Reference proteome</keyword>
<accession>A0ABR3G7J3</accession>
<comment type="caution">
    <text evidence="2">The sequence shown here is derived from an EMBL/GenBank/DDBJ whole genome shotgun (WGS) entry which is preliminary data.</text>
</comment>
<name>A0ABR3G7J3_9PEZI</name>
<sequence length="358" mass="39651">MSSRRREQILDNCRWLFGQEMQIVTFAIRNYLKQAPNSRTRSGPYELHYYAAVLPKTCVLTPPASSNLDDKFLFKEFHLLSSDGATSKLLETIEKKIGMMLETDNGRICVSPLELTGEDKVDETPVDQQATSKTPPLPVVAPKEPVETVQPEEADTPIAFPGAIVPEQTKLFFQALLEKPPPSSTRRGSWGTATTLPSLVKRLDPKPVGNTRGEFLRNIEQNPLTAYNLSLLENEHKNTESKSPKKCRPKPQRKRPIIVPKIATNIESSPKSPRATTTPLELNKRITELEEKLHALDTLVKNQQMGLFHFREPPGPIMTPATSVASTEVKLVAELESEVPLPPTSGGGGLGARAFLFA</sequence>
<evidence type="ECO:0000313" key="3">
    <source>
        <dbReference type="Proteomes" id="UP001447188"/>
    </source>
</evidence>
<feature type="region of interest" description="Disordered" evidence="1">
    <location>
        <begin position="119"/>
        <end position="140"/>
    </location>
</feature>
<proteinExistence type="predicted"/>
<dbReference type="Proteomes" id="UP001447188">
    <property type="component" value="Unassembled WGS sequence"/>
</dbReference>
<organism evidence="2 3">
    <name type="scientific">Discina gigas</name>
    <dbReference type="NCBI Taxonomy" id="1032678"/>
    <lineage>
        <taxon>Eukaryota</taxon>
        <taxon>Fungi</taxon>
        <taxon>Dikarya</taxon>
        <taxon>Ascomycota</taxon>
        <taxon>Pezizomycotina</taxon>
        <taxon>Pezizomycetes</taxon>
        <taxon>Pezizales</taxon>
        <taxon>Discinaceae</taxon>
        <taxon>Discina</taxon>
    </lineage>
</organism>
<evidence type="ECO:0000313" key="2">
    <source>
        <dbReference type="EMBL" id="KAL0631914.1"/>
    </source>
</evidence>
<evidence type="ECO:0000256" key="1">
    <source>
        <dbReference type="SAM" id="MobiDB-lite"/>
    </source>
</evidence>
<dbReference type="EMBL" id="JBBBZM010000201">
    <property type="protein sequence ID" value="KAL0631914.1"/>
    <property type="molecule type" value="Genomic_DNA"/>
</dbReference>
<gene>
    <name evidence="2" type="ORF">Q9L58_009230</name>
</gene>
<reference evidence="2 3" key="1">
    <citation type="submission" date="2024-02" db="EMBL/GenBank/DDBJ databases">
        <title>Discinaceae phylogenomics.</title>
        <authorList>
            <person name="Dirks A.C."/>
            <person name="James T.Y."/>
        </authorList>
    </citation>
    <scope>NUCLEOTIDE SEQUENCE [LARGE SCALE GENOMIC DNA]</scope>
    <source>
        <strain evidence="2 3">ACD0624</strain>
    </source>
</reference>